<sequence>MSGFSERLLKLEADKKAGKKK</sequence>
<evidence type="ECO:0000313" key="1">
    <source>
        <dbReference type="EMBL" id="MCI92732.1"/>
    </source>
</evidence>
<protein>
    <submittedName>
        <fullName evidence="1">Uncharacterized protein</fullName>
    </submittedName>
</protein>
<feature type="non-terminal residue" evidence="1">
    <location>
        <position position="21"/>
    </location>
</feature>
<keyword evidence="2" id="KW-1185">Reference proteome</keyword>
<dbReference type="Proteomes" id="UP000265520">
    <property type="component" value="Unassembled WGS sequence"/>
</dbReference>
<reference evidence="1 2" key="1">
    <citation type="journal article" date="2018" name="Front. Plant Sci.">
        <title>Red Clover (Trifolium pratense) and Zigzag Clover (T. medium) - A Picture of Genomic Similarities and Differences.</title>
        <authorList>
            <person name="Dluhosova J."/>
            <person name="Istvanek J."/>
            <person name="Nedelnik J."/>
            <person name="Repkova J."/>
        </authorList>
    </citation>
    <scope>NUCLEOTIDE SEQUENCE [LARGE SCALE GENOMIC DNA]</scope>
    <source>
        <strain evidence="2">cv. 10/8</strain>
        <tissue evidence="1">Leaf</tissue>
    </source>
</reference>
<dbReference type="AlphaFoldDB" id="A0A392VZ17"/>
<organism evidence="1 2">
    <name type="scientific">Trifolium medium</name>
    <dbReference type="NCBI Taxonomy" id="97028"/>
    <lineage>
        <taxon>Eukaryota</taxon>
        <taxon>Viridiplantae</taxon>
        <taxon>Streptophyta</taxon>
        <taxon>Embryophyta</taxon>
        <taxon>Tracheophyta</taxon>
        <taxon>Spermatophyta</taxon>
        <taxon>Magnoliopsida</taxon>
        <taxon>eudicotyledons</taxon>
        <taxon>Gunneridae</taxon>
        <taxon>Pentapetalae</taxon>
        <taxon>rosids</taxon>
        <taxon>fabids</taxon>
        <taxon>Fabales</taxon>
        <taxon>Fabaceae</taxon>
        <taxon>Papilionoideae</taxon>
        <taxon>50 kb inversion clade</taxon>
        <taxon>NPAAA clade</taxon>
        <taxon>Hologalegina</taxon>
        <taxon>IRL clade</taxon>
        <taxon>Trifolieae</taxon>
        <taxon>Trifolium</taxon>
    </lineage>
</organism>
<evidence type="ECO:0000313" key="2">
    <source>
        <dbReference type="Proteomes" id="UP000265520"/>
    </source>
</evidence>
<proteinExistence type="predicted"/>
<comment type="caution">
    <text evidence="1">The sequence shown here is derived from an EMBL/GenBank/DDBJ whole genome shotgun (WGS) entry which is preliminary data.</text>
</comment>
<accession>A0A392VZ17</accession>
<dbReference type="EMBL" id="LXQA011308827">
    <property type="protein sequence ID" value="MCI92732.1"/>
    <property type="molecule type" value="Genomic_DNA"/>
</dbReference>
<name>A0A392VZ17_9FABA</name>